<dbReference type="RefSeq" id="XP_026100420.1">
    <property type="nucleotide sequence ID" value="XM_026244635.1"/>
</dbReference>
<sequence>MFISFSLRLVQMMVFLVALLPAVLMSECQDLNDCSDMYNSGEKVSGIYSIYPAGDVPVLVYCEMISDWNDEDSGGWTVIQRRMDGSVNFYRPWDQYKRGFGNVEGEYWLGLENMYQLTRNRKYTLRVDLEDFDGRKGYAVYSSFSVGPEADGYKLQVSGFKNGGAGDSLAYHNNQKFTTLDKDQDFNDKNCARVYLGAFWYNACHHANPNGVYLWGEDPPFFGIGNVWYSWKDNFAVGMKSITMKIRRVS</sequence>
<keyword evidence="2" id="KW-0732">Signal</keyword>
<dbReference type="OrthoDB" id="7735550at2759"/>
<dbReference type="KEGG" id="caua:113071270"/>
<reference evidence="5" key="1">
    <citation type="submission" date="2025-08" db="UniProtKB">
        <authorList>
            <consortium name="RefSeq"/>
        </authorList>
    </citation>
    <scope>IDENTIFICATION</scope>
    <source>
        <strain evidence="5">Wakin</strain>
        <tissue evidence="5">Muscle</tissue>
    </source>
</reference>
<dbReference type="InterPro" id="IPR050373">
    <property type="entry name" value="Fibrinogen_C-term_domain"/>
</dbReference>
<dbReference type="Proteomes" id="UP000515129">
    <property type="component" value="Unplaced"/>
</dbReference>
<feature type="domain" description="Fibrinogen C-terminal" evidence="3">
    <location>
        <begin position="25"/>
        <end position="250"/>
    </location>
</feature>
<dbReference type="GO" id="GO:0005615">
    <property type="term" value="C:extracellular space"/>
    <property type="evidence" value="ECO:0007669"/>
    <property type="project" value="TreeGrafter"/>
</dbReference>
<keyword evidence="4" id="KW-1185">Reference proteome</keyword>
<keyword evidence="1" id="KW-1015">Disulfide bond</keyword>
<proteinExistence type="predicted"/>
<dbReference type="InterPro" id="IPR014716">
    <property type="entry name" value="Fibrinogen_a/b/g_C_1"/>
</dbReference>
<dbReference type="GO" id="GO:0048251">
    <property type="term" value="P:elastic fiber assembly"/>
    <property type="evidence" value="ECO:0007669"/>
    <property type="project" value="TreeGrafter"/>
</dbReference>
<dbReference type="PANTHER" id="PTHR19143">
    <property type="entry name" value="FIBRINOGEN/TENASCIN/ANGIOPOEITIN"/>
    <property type="match status" value="1"/>
</dbReference>
<dbReference type="SUPFAM" id="SSF56496">
    <property type="entry name" value="Fibrinogen C-terminal domain-like"/>
    <property type="match status" value="1"/>
</dbReference>
<dbReference type="FunFam" id="3.90.215.10:FF:000001">
    <property type="entry name" value="Tenascin isoform 1"/>
    <property type="match status" value="1"/>
</dbReference>
<organism evidence="4 5">
    <name type="scientific">Carassius auratus</name>
    <name type="common">Goldfish</name>
    <dbReference type="NCBI Taxonomy" id="7957"/>
    <lineage>
        <taxon>Eukaryota</taxon>
        <taxon>Metazoa</taxon>
        <taxon>Chordata</taxon>
        <taxon>Craniata</taxon>
        <taxon>Vertebrata</taxon>
        <taxon>Euteleostomi</taxon>
        <taxon>Actinopterygii</taxon>
        <taxon>Neopterygii</taxon>
        <taxon>Teleostei</taxon>
        <taxon>Ostariophysi</taxon>
        <taxon>Cypriniformes</taxon>
        <taxon>Cyprinidae</taxon>
        <taxon>Cyprininae</taxon>
        <taxon>Carassius</taxon>
    </lineage>
</organism>
<dbReference type="Gene3D" id="3.90.215.10">
    <property type="entry name" value="Gamma Fibrinogen, chain A, domain 1"/>
    <property type="match status" value="1"/>
</dbReference>
<evidence type="ECO:0000313" key="4">
    <source>
        <dbReference type="Proteomes" id="UP000515129"/>
    </source>
</evidence>
<dbReference type="InterPro" id="IPR036056">
    <property type="entry name" value="Fibrinogen-like_C"/>
</dbReference>
<dbReference type="GeneID" id="113071270"/>
<gene>
    <name evidence="5" type="primary">LOC113071270</name>
</gene>
<dbReference type="SMART" id="SM00186">
    <property type="entry name" value="FBG"/>
    <property type="match status" value="1"/>
</dbReference>
<accession>A0A6P6MUR9</accession>
<protein>
    <submittedName>
        <fullName evidence="5">Microfibril-associated glycoprotein 4-like</fullName>
    </submittedName>
</protein>
<dbReference type="PANTHER" id="PTHR19143:SF225">
    <property type="entry name" value="MICROFIBRIL-ASSOCIATED GLYCOPROTEIN 4"/>
    <property type="match status" value="1"/>
</dbReference>
<name>A0A6P6MUR9_CARAU</name>
<dbReference type="AlphaFoldDB" id="A0A6P6MUR9"/>
<dbReference type="CDD" id="cd00087">
    <property type="entry name" value="FReD"/>
    <property type="match status" value="1"/>
</dbReference>
<dbReference type="Pfam" id="PF00147">
    <property type="entry name" value="Fibrinogen_C"/>
    <property type="match status" value="1"/>
</dbReference>
<evidence type="ECO:0000256" key="2">
    <source>
        <dbReference type="SAM" id="SignalP"/>
    </source>
</evidence>
<evidence type="ECO:0000256" key="1">
    <source>
        <dbReference type="ARBA" id="ARBA00023157"/>
    </source>
</evidence>
<evidence type="ECO:0000313" key="5">
    <source>
        <dbReference type="RefSeq" id="XP_026100420.1"/>
    </source>
</evidence>
<dbReference type="PROSITE" id="PS51406">
    <property type="entry name" value="FIBRINOGEN_C_2"/>
    <property type="match status" value="1"/>
</dbReference>
<evidence type="ECO:0000259" key="3">
    <source>
        <dbReference type="PROSITE" id="PS51406"/>
    </source>
</evidence>
<feature type="signal peptide" evidence="2">
    <location>
        <begin position="1"/>
        <end position="28"/>
    </location>
</feature>
<feature type="chain" id="PRO_5027938782" evidence="2">
    <location>
        <begin position="29"/>
        <end position="250"/>
    </location>
</feature>
<dbReference type="InterPro" id="IPR002181">
    <property type="entry name" value="Fibrinogen_a/b/g_C_dom"/>
</dbReference>